<name>A0A0G4KJL1_VERLO</name>
<dbReference type="AlphaFoldDB" id="A0A0G4KJL1"/>
<feature type="domain" description="Aminoglycoside phosphotransferase" evidence="1">
    <location>
        <begin position="152"/>
        <end position="359"/>
    </location>
</feature>
<evidence type="ECO:0000313" key="3">
    <source>
        <dbReference type="EMBL" id="CRK25025.1"/>
    </source>
</evidence>
<proteinExistence type="predicted"/>
<dbReference type="SUPFAM" id="SSF56112">
    <property type="entry name" value="Protein kinase-like (PK-like)"/>
    <property type="match status" value="1"/>
</dbReference>
<evidence type="ECO:0000259" key="1">
    <source>
        <dbReference type="Pfam" id="PF01636"/>
    </source>
</evidence>
<keyword evidence="4" id="KW-1185">Reference proteome</keyword>
<dbReference type="EMBL" id="CVQI01017113">
    <property type="protein sequence ID" value="CRK25025.1"/>
    <property type="molecule type" value="Genomic_DNA"/>
</dbReference>
<accession>A0A0G4KJL1</accession>
<dbReference type="PANTHER" id="PTHR21310:SF58">
    <property type="entry name" value="AMINOGLYCOSIDE PHOSPHOTRANSFERASE DOMAIN-CONTAINING PROTEIN"/>
    <property type="match status" value="1"/>
</dbReference>
<reference evidence="4 5" key="1">
    <citation type="submission" date="2015-05" db="EMBL/GenBank/DDBJ databases">
        <authorList>
            <person name="Fogelqvist Johan"/>
        </authorList>
    </citation>
    <scope>NUCLEOTIDE SEQUENCE [LARGE SCALE GENOMIC DNA]</scope>
    <source>
        <strain evidence="2">VL1</strain>
        <strain evidence="3">VL2</strain>
    </source>
</reference>
<evidence type="ECO:0000313" key="4">
    <source>
        <dbReference type="Proteomes" id="UP000044602"/>
    </source>
</evidence>
<evidence type="ECO:0000313" key="2">
    <source>
        <dbReference type="EMBL" id="CRK05471.1"/>
    </source>
</evidence>
<organism evidence="2 4">
    <name type="scientific">Verticillium longisporum</name>
    <name type="common">Verticillium dahliae var. longisporum</name>
    <dbReference type="NCBI Taxonomy" id="100787"/>
    <lineage>
        <taxon>Eukaryota</taxon>
        <taxon>Fungi</taxon>
        <taxon>Dikarya</taxon>
        <taxon>Ascomycota</taxon>
        <taxon>Pezizomycotina</taxon>
        <taxon>Sordariomycetes</taxon>
        <taxon>Hypocreomycetidae</taxon>
        <taxon>Glomerellales</taxon>
        <taxon>Plectosphaerellaceae</taxon>
        <taxon>Verticillium</taxon>
    </lineage>
</organism>
<gene>
    <name evidence="2" type="ORF">BN1708_009682</name>
    <name evidence="3" type="ORF">BN1723_013463</name>
</gene>
<dbReference type="CDD" id="cd05120">
    <property type="entry name" value="APH_ChoK_like"/>
    <property type="match status" value="1"/>
</dbReference>
<dbReference type="EMBL" id="CVQH01001780">
    <property type="protein sequence ID" value="CRK05471.1"/>
    <property type="molecule type" value="Genomic_DNA"/>
</dbReference>
<dbReference type="Proteomes" id="UP000044602">
    <property type="component" value="Unassembled WGS sequence"/>
</dbReference>
<dbReference type="STRING" id="100787.A0A0G4KJL1"/>
<dbReference type="Gene3D" id="3.90.1200.10">
    <property type="match status" value="1"/>
</dbReference>
<dbReference type="InterPro" id="IPR051678">
    <property type="entry name" value="AGP_Transferase"/>
</dbReference>
<protein>
    <recommendedName>
        <fullName evidence="1">Aminoglycoside phosphotransferase domain-containing protein</fullName>
    </recommendedName>
</protein>
<dbReference type="Pfam" id="PF01636">
    <property type="entry name" value="APH"/>
    <property type="match status" value="1"/>
</dbReference>
<dbReference type="Proteomes" id="UP000045706">
    <property type="component" value="Unassembled WGS sequence"/>
</dbReference>
<dbReference type="InterPro" id="IPR011009">
    <property type="entry name" value="Kinase-like_dom_sf"/>
</dbReference>
<evidence type="ECO:0000313" key="5">
    <source>
        <dbReference type="Proteomes" id="UP000045706"/>
    </source>
</evidence>
<sequence>MDPQNIANLPSQPTENRVLKANHKTPAARYNIKVLRALQHTLKGSPEADLASLLPSTYSKKLQSFKDSAVHPSTSATGSFDSKPSFLDNDVRSRIDAADQSMTLVQLSSELNGLLQPHKDLSTGLVNLLANSEVLYESAWAASIMVFRVSENLVVKVTVDERSTLNEHRSLAYLQQHQHRFPAPRPHGVVRLGQFCLLFTSFIPGITLEKAWSRFNNMEKTAISNQLDTLVATLRLIPFPENTTLGGVLGGGCKDARRGIRLNSEPIFNVKQFEDFIFAGSETASPLYTNLLRSLMPSLPATCVFSHGDLRPANIMVCQREDGSWRIVGIIDWESSGFYPEYWDCVKATNNLTPREQVDWYSFLPDQISPHRYPTQWLVDRLWDRSMVNG</sequence>
<dbReference type="PANTHER" id="PTHR21310">
    <property type="entry name" value="AMINOGLYCOSIDE PHOSPHOTRANSFERASE-RELATED-RELATED"/>
    <property type="match status" value="1"/>
</dbReference>
<dbReference type="InterPro" id="IPR002575">
    <property type="entry name" value="Aminoglycoside_PTrfase"/>
</dbReference>